<dbReference type="AlphaFoldDB" id="A0ABD2P2R2"/>
<comment type="caution">
    <text evidence="1">The sequence shown here is derived from an EMBL/GenBank/DDBJ whole genome shotgun (WGS) entry which is preliminary data.</text>
</comment>
<dbReference type="EMBL" id="JABFTP020000165">
    <property type="protein sequence ID" value="KAL3284994.1"/>
    <property type="molecule type" value="Genomic_DNA"/>
</dbReference>
<evidence type="ECO:0000313" key="2">
    <source>
        <dbReference type="Proteomes" id="UP001516400"/>
    </source>
</evidence>
<keyword evidence="2" id="KW-1185">Reference proteome</keyword>
<accession>A0ABD2P2R2</accession>
<gene>
    <name evidence="1" type="ORF">HHI36_019123</name>
</gene>
<protein>
    <submittedName>
        <fullName evidence="1">Uncharacterized protein</fullName>
    </submittedName>
</protein>
<evidence type="ECO:0000313" key="1">
    <source>
        <dbReference type="EMBL" id="KAL3284994.1"/>
    </source>
</evidence>
<dbReference type="Proteomes" id="UP001516400">
    <property type="component" value="Unassembled WGS sequence"/>
</dbReference>
<proteinExistence type="predicted"/>
<organism evidence="1 2">
    <name type="scientific">Cryptolaemus montrouzieri</name>
    <dbReference type="NCBI Taxonomy" id="559131"/>
    <lineage>
        <taxon>Eukaryota</taxon>
        <taxon>Metazoa</taxon>
        <taxon>Ecdysozoa</taxon>
        <taxon>Arthropoda</taxon>
        <taxon>Hexapoda</taxon>
        <taxon>Insecta</taxon>
        <taxon>Pterygota</taxon>
        <taxon>Neoptera</taxon>
        <taxon>Endopterygota</taxon>
        <taxon>Coleoptera</taxon>
        <taxon>Polyphaga</taxon>
        <taxon>Cucujiformia</taxon>
        <taxon>Coccinelloidea</taxon>
        <taxon>Coccinellidae</taxon>
        <taxon>Scymninae</taxon>
        <taxon>Scymnini</taxon>
        <taxon>Cryptolaemus</taxon>
    </lineage>
</organism>
<sequence length="101" mass="12081">MVVGRLLEVCQEKYPTTTEDDVKRGYIRYVYKLHLNFAEKVAKNHIVRLRQLFVDEISVLNISYFTMKRCRGVSNTSPLILRKFVWNLDSRLKSRSRLRYP</sequence>
<name>A0ABD2P2R2_9CUCU</name>
<reference evidence="1 2" key="1">
    <citation type="journal article" date="2021" name="BMC Biol.">
        <title>Horizontally acquired antibacterial genes associated with adaptive radiation of ladybird beetles.</title>
        <authorList>
            <person name="Li H.S."/>
            <person name="Tang X.F."/>
            <person name="Huang Y.H."/>
            <person name="Xu Z.Y."/>
            <person name="Chen M.L."/>
            <person name="Du X.Y."/>
            <person name="Qiu B.Y."/>
            <person name="Chen P.T."/>
            <person name="Zhang W."/>
            <person name="Slipinski A."/>
            <person name="Escalona H.E."/>
            <person name="Waterhouse R.M."/>
            <person name="Zwick A."/>
            <person name="Pang H."/>
        </authorList>
    </citation>
    <scope>NUCLEOTIDE SEQUENCE [LARGE SCALE GENOMIC DNA]</scope>
    <source>
        <strain evidence="1">SYSU2018</strain>
    </source>
</reference>